<evidence type="ECO:0000256" key="2">
    <source>
        <dbReference type="ARBA" id="ARBA00023315"/>
    </source>
</evidence>
<dbReference type="EC" id="2.3.1.-" evidence="4"/>
<dbReference type="Proteomes" id="UP001201844">
    <property type="component" value="Unassembled WGS sequence"/>
</dbReference>
<keyword evidence="1 4" id="KW-0808">Transferase</keyword>
<accession>A0ABT0CMS8</accession>
<organism evidence="4 5">
    <name type="scientific">Shinella sedimenti</name>
    <dbReference type="NCBI Taxonomy" id="2919913"/>
    <lineage>
        <taxon>Bacteria</taxon>
        <taxon>Pseudomonadati</taxon>
        <taxon>Pseudomonadota</taxon>
        <taxon>Alphaproteobacteria</taxon>
        <taxon>Hyphomicrobiales</taxon>
        <taxon>Rhizobiaceae</taxon>
        <taxon>Shinella</taxon>
    </lineage>
</organism>
<dbReference type="RefSeq" id="WP_241601167.1">
    <property type="nucleotide sequence ID" value="NZ_JAKVIN010000004.1"/>
</dbReference>
<gene>
    <name evidence="4" type="ORF">MKI86_12225</name>
</gene>
<protein>
    <submittedName>
        <fullName evidence="4">GNAT family N-acetyltransferase</fullName>
        <ecNumber evidence="4">2.3.1.-</ecNumber>
    </submittedName>
</protein>
<dbReference type="PANTHER" id="PTHR43800">
    <property type="entry name" value="PEPTIDYL-LYSINE N-ACETYLTRANSFERASE YJAB"/>
    <property type="match status" value="1"/>
</dbReference>
<dbReference type="SUPFAM" id="SSF55729">
    <property type="entry name" value="Acyl-CoA N-acyltransferases (Nat)"/>
    <property type="match status" value="1"/>
</dbReference>
<evidence type="ECO:0000256" key="1">
    <source>
        <dbReference type="ARBA" id="ARBA00022679"/>
    </source>
</evidence>
<keyword evidence="5" id="KW-1185">Reference proteome</keyword>
<dbReference type="GO" id="GO:0016746">
    <property type="term" value="F:acyltransferase activity"/>
    <property type="evidence" value="ECO:0007669"/>
    <property type="project" value="UniProtKB-KW"/>
</dbReference>
<dbReference type="Gene3D" id="3.40.630.30">
    <property type="match status" value="1"/>
</dbReference>
<dbReference type="InterPro" id="IPR000182">
    <property type="entry name" value="GNAT_dom"/>
</dbReference>
<dbReference type="CDD" id="cd04301">
    <property type="entry name" value="NAT_SF"/>
    <property type="match status" value="1"/>
</dbReference>
<sequence length="150" mass="16551">MKNVEIRIRAYDEASDLLKLSAIWFEASMAAHAFLGEARLREQRVAIETIYLPQAETWVACHAGAPVGFISLLDTFIGGLFVAPDRQGLGIGRALIAHALDLKGELSLEVYTANVQAYGFYKSLGFEELSRRATDSEGLPFENAMMRLKA</sequence>
<proteinExistence type="predicted"/>
<keyword evidence="2 4" id="KW-0012">Acyltransferase</keyword>
<feature type="domain" description="N-acetyltransferase" evidence="3">
    <location>
        <begin position="6"/>
        <end position="150"/>
    </location>
</feature>
<comment type="caution">
    <text evidence="4">The sequence shown here is derived from an EMBL/GenBank/DDBJ whole genome shotgun (WGS) entry which is preliminary data.</text>
</comment>
<reference evidence="4 5" key="1">
    <citation type="submission" date="2022-02" db="EMBL/GenBank/DDBJ databases">
        <title>Shinella B3.7 sp. nov., isolated from Sediment (Zhairuo Island).</title>
        <authorList>
            <person name="Chen G."/>
        </authorList>
    </citation>
    <scope>NUCLEOTIDE SEQUENCE [LARGE SCALE GENOMIC DNA]</scope>
    <source>
        <strain evidence="4 5">B3.7</strain>
    </source>
</reference>
<dbReference type="PANTHER" id="PTHR43800:SF1">
    <property type="entry name" value="PEPTIDYL-LYSINE N-ACETYLTRANSFERASE YJAB"/>
    <property type="match status" value="1"/>
</dbReference>
<evidence type="ECO:0000313" key="5">
    <source>
        <dbReference type="Proteomes" id="UP001201844"/>
    </source>
</evidence>
<evidence type="ECO:0000313" key="4">
    <source>
        <dbReference type="EMBL" id="MCJ8149907.1"/>
    </source>
</evidence>
<name>A0ABT0CMS8_9HYPH</name>
<dbReference type="InterPro" id="IPR016181">
    <property type="entry name" value="Acyl_CoA_acyltransferase"/>
</dbReference>
<dbReference type="Pfam" id="PF13508">
    <property type="entry name" value="Acetyltransf_7"/>
    <property type="match status" value="1"/>
</dbReference>
<dbReference type="EMBL" id="JAKVIN010000004">
    <property type="protein sequence ID" value="MCJ8149907.1"/>
    <property type="molecule type" value="Genomic_DNA"/>
</dbReference>
<dbReference type="PROSITE" id="PS51186">
    <property type="entry name" value="GNAT"/>
    <property type="match status" value="1"/>
</dbReference>
<evidence type="ECO:0000259" key="3">
    <source>
        <dbReference type="PROSITE" id="PS51186"/>
    </source>
</evidence>